<comment type="similarity">
    <text evidence="1">Belongs to the universal stress protein A family.</text>
</comment>
<proteinExistence type="inferred from homology"/>
<dbReference type="PRINTS" id="PR01438">
    <property type="entry name" value="UNVRSLSTRESS"/>
</dbReference>
<dbReference type="Proteomes" id="UP000621455">
    <property type="component" value="Unassembled WGS sequence"/>
</dbReference>
<accession>A0ABX0NGD6</accession>
<evidence type="ECO:0000256" key="1">
    <source>
        <dbReference type="ARBA" id="ARBA00008791"/>
    </source>
</evidence>
<feature type="domain" description="UspA" evidence="2">
    <location>
        <begin position="224"/>
        <end position="346"/>
    </location>
</feature>
<organism evidence="3 4">
    <name type="scientific">Massilia frigida</name>
    <dbReference type="NCBI Taxonomy" id="2609281"/>
    <lineage>
        <taxon>Bacteria</taxon>
        <taxon>Pseudomonadati</taxon>
        <taxon>Pseudomonadota</taxon>
        <taxon>Betaproteobacteria</taxon>
        <taxon>Burkholderiales</taxon>
        <taxon>Oxalobacteraceae</taxon>
        <taxon>Telluria group</taxon>
        <taxon>Massilia</taxon>
    </lineage>
</organism>
<dbReference type="Gene3D" id="3.40.50.12370">
    <property type="match status" value="1"/>
</dbReference>
<dbReference type="InterPro" id="IPR006016">
    <property type="entry name" value="UspA"/>
</dbReference>
<sequence>MKGRRGTMAMAGAAMSRPDTRISQADSGTLFRFMSVMATNVTRLDAHQVAIRVAGRKFDALTCPLSKELTMYKTILVHVDASPRLGARVEAAARLAIANDAHLTGVAPTGLSAFMFPLSAMDAGMPPIAFPVAEIRAEAERSLDLFDSVARRAGLNAPERLLVDEEIGAGLCLQARYADLLVVSPAAGDPRPFARHDVTQYVLLHCARPVLVLPAAGAIGAIGQRVTVAWNGSAEAVRAITSALPLLRKAVQVDLVVVAGKDSPERYGEQPGADIALYLARHGVEVALNVVRGGDDDGESLLSFAADKGADLIVMGAFGHSRFREFVLGGATRTALRSSPIPLWMAH</sequence>
<reference evidence="3 4" key="1">
    <citation type="submission" date="2019-10" db="EMBL/GenBank/DDBJ databases">
        <title>Taxonomy of Antarctic Massilia spp.: description of Massilia rubra sp. nov., Massilia aquatica sp. nov., Massilia mucilaginosa sp. nov., Massilia frigida sp. nov. isolated from streams, lakes and regoliths.</title>
        <authorList>
            <person name="Holochova P."/>
            <person name="Sedlacek I."/>
            <person name="Kralova S."/>
            <person name="Maslanova I."/>
            <person name="Busse H.-J."/>
            <person name="Stankova E."/>
            <person name="Vrbovska V."/>
            <person name="Kovarovic V."/>
            <person name="Bartak M."/>
            <person name="Svec P."/>
            <person name="Pantucek R."/>
        </authorList>
    </citation>
    <scope>NUCLEOTIDE SEQUENCE [LARGE SCALE GENOMIC DNA]</scope>
    <source>
        <strain evidence="3 4">CCM 8695</strain>
    </source>
</reference>
<keyword evidence="4" id="KW-1185">Reference proteome</keyword>
<feature type="domain" description="UspA" evidence="2">
    <location>
        <begin position="71"/>
        <end position="214"/>
    </location>
</feature>
<name>A0ABX0NGD6_9BURK</name>
<dbReference type="PANTHER" id="PTHR46268:SF15">
    <property type="entry name" value="UNIVERSAL STRESS PROTEIN HP_0031"/>
    <property type="match status" value="1"/>
</dbReference>
<dbReference type="Pfam" id="PF00582">
    <property type="entry name" value="Usp"/>
    <property type="match status" value="2"/>
</dbReference>
<dbReference type="CDD" id="cd00293">
    <property type="entry name" value="USP-like"/>
    <property type="match status" value="1"/>
</dbReference>
<evidence type="ECO:0000313" key="4">
    <source>
        <dbReference type="Proteomes" id="UP000621455"/>
    </source>
</evidence>
<comment type="caution">
    <text evidence="3">The sequence shown here is derived from an EMBL/GenBank/DDBJ whole genome shotgun (WGS) entry which is preliminary data.</text>
</comment>
<dbReference type="PANTHER" id="PTHR46268">
    <property type="entry name" value="STRESS RESPONSE PROTEIN NHAX"/>
    <property type="match status" value="1"/>
</dbReference>
<gene>
    <name evidence="3" type="ORF">F2P44_22925</name>
</gene>
<protein>
    <submittedName>
        <fullName evidence="3">Universal stress protein</fullName>
    </submittedName>
</protein>
<dbReference type="EMBL" id="WHJG01000028">
    <property type="protein sequence ID" value="NHZ82109.1"/>
    <property type="molecule type" value="Genomic_DNA"/>
</dbReference>
<evidence type="ECO:0000313" key="3">
    <source>
        <dbReference type="EMBL" id="NHZ82109.1"/>
    </source>
</evidence>
<dbReference type="InterPro" id="IPR006015">
    <property type="entry name" value="Universal_stress_UspA"/>
</dbReference>
<evidence type="ECO:0000259" key="2">
    <source>
        <dbReference type="Pfam" id="PF00582"/>
    </source>
</evidence>
<dbReference type="SUPFAM" id="SSF52402">
    <property type="entry name" value="Adenine nucleotide alpha hydrolases-like"/>
    <property type="match status" value="2"/>
</dbReference>